<evidence type="ECO:0000313" key="2">
    <source>
        <dbReference type="EMBL" id="TNM65290.1"/>
    </source>
</evidence>
<dbReference type="AlphaFoldDB" id="A0A5C4XRW2"/>
<dbReference type="Proteomes" id="UP000311605">
    <property type="component" value="Unassembled WGS sequence"/>
</dbReference>
<organism evidence="2 3">
    <name type="scientific">Aliirhizobium smilacinae</name>
    <dbReference type="NCBI Taxonomy" id="1395944"/>
    <lineage>
        <taxon>Bacteria</taxon>
        <taxon>Pseudomonadati</taxon>
        <taxon>Pseudomonadota</taxon>
        <taxon>Alphaproteobacteria</taxon>
        <taxon>Hyphomicrobiales</taxon>
        <taxon>Rhizobiaceae</taxon>
        <taxon>Aliirhizobium</taxon>
    </lineage>
</organism>
<accession>A0A5C4XRW2</accession>
<sequence length="69" mass="8351">MIYAKLKSSMLHHAEYDEEARLLLVYFRVGRIRVFSGVPREIFEKLTRTWSPGRFYLKKIRTKFPRDDS</sequence>
<gene>
    <name evidence="2" type="ORF">FHP24_03140</name>
</gene>
<protein>
    <submittedName>
        <fullName evidence="2">KTSC domain-containing protein</fullName>
    </submittedName>
</protein>
<name>A0A5C4XRW2_9HYPH</name>
<dbReference type="RefSeq" id="WP_139672725.1">
    <property type="nucleotide sequence ID" value="NZ_VDMN01000001.1"/>
</dbReference>
<dbReference type="InterPro" id="IPR025309">
    <property type="entry name" value="KTSC_dom"/>
</dbReference>
<dbReference type="OrthoDB" id="8382091at2"/>
<keyword evidence="3" id="KW-1185">Reference proteome</keyword>
<evidence type="ECO:0000313" key="3">
    <source>
        <dbReference type="Proteomes" id="UP000311605"/>
    </source>
</evidence>
<evidence type="ECO:0000259" key="1">
    <source>
        <dbReference type="Pfam" id="PF13619"/>
    </source>
</evidence>
<dbReference type="Pfam" id="PF13619">
    <property type="entry name" value="KTSC"/>
    <property type="match status" value="1"/>
</dbReference>
<dbReference type="EMBL" id="VDMN01000001">
    <property type="protein sequence ID" value="TNM65290.1"/>
    <property type="molecule type" value="Genomic_DNA"/>
</dbReference>
<reference evidence="2 3" key="1">
    <citation type="submission" date="2019-06" db="EMBL/GenBank/DDBJ databases">
        <title>The draft genome of Rhizobium smilacinae PTYR-5.</title>
        <authorList>
            <person name="Liu L."/>
            <person name="Li L."/>
            <person name="Zhang X."/>
        </authorList>
    </citation>
    <scope>NUCLEOTIDE SEQUENCE [LARGE SCALE GENOMIC DNA]</scope>
    <source>
        <strain evidence="2 3">PTYR-5</strain>
    </source>
</reference>
<feature type="domain" description="KTSC" evidence="1">
    <location>
        <begin position="7"/>
        <end position="64"/>
    </location>
</feature>
<comment type="caution">
    <text evidence="2">The sequence shown here is derived from an EMBL/GenBank/DDBJ whole genome shotgun (WGS) entry which is preliminary data.</text>
</comment>
<proteinExistence type="predicted"/>